<reference evidence="3" key="1">
    <citation type="submission" date="2022-06" db="EMBL/GenBank/DDBJ databases">
        <title>Novel species in genus nocardia.</title>
        <authorList>
            <person name="Li F."/>
        </authorList>
    </citation>
    <scope>NUCLEOTIDE SEQUENCE</scope>
    <source>
        <strain evidence="3">CDC141</strain>
    </source>
</reference>
<dbReference type="EMBL" id="JAMRXG010000005">
    <property type="protein sequence ID" value="MCM6774331.1"/>
    <property type="molecule type" value="Genomic_DNA"/>
</dbReference>
<name>A0A9X2E9K4_9NOCA</name>
<feature type="domain" description="Pyrrolo-quinoline quinone repeat" evidence="2">
    <location>
        <begin position="325"/>
        <end position="418"/>
    </location>
</feature>
<dbReference type="InterPro" id="IPR002372">
    <property type="entry name" value="PQQ_rpt_dom"/>
</dbReference>
<dbReference type="InterPro" id="IPR015943">
    <property type="entry name" value="WD40/YVTN_repeat-like_dom_sf"/>
</dbReference>
<dbReference type="Proteomes" id="UP001139157">
    <property type="component" value="Unassembled WGS sequence"/>
</dbReference>
<evidence type="ECO:0000259" key="2">
    <source>
        <dbReference type="Pfam" id="PF13360"/>
    </source>
</evidence>
<accession>A0A9X2E9K4</accession>
<gene>
    <name evidence="3" type="ORF">NDR86_12680</name>
</gene>
<sequence>MAWAPGVRGLVLAAVLAVATSAGAVAVLLHPEDNIRKITGTNAAAPGLAWSVTAAELSGQASAKFRTPVDGTEYNARTAGFIDAGNTIITVIGTPDESSLRDPQMYGIDARTGAMRWRAPADKLGGCAEMPIDGKLVCFTSVSDDTPALVGFDVDSGAVTRTPVDWRYPFGIAADHDRLYVAEGDVEAHDVRVHAGTLADPKAHWSRPFAMGALYEDMTSRPLDVAHGQGVFELGGDLAGFDLRTGNPTWTAEWHGYTRTTFDALVVRTGTTCSGSRPEGKNGRTDTDILDRTGRILACTDSPAVQDVEVDRPTDDTIPILLADTAYDRRDGTVRWTNPDLVPHDNRPLRVATLGDTALVSDFNVSITGVDLRTGHQLWKTTTPRVGTIHTWNGRVAVLSNFEGLWAMDPHTGNTVWDIPFRAVTDAPTGITGDGQLTEKNNGTYTYTDSHTMIGLRPLD</sequence>
<dbReference type="SMART" id="SM00564">
    <property type="entry name" value="PQQ"/>
    <property type="match status" value="3"/>
</dbReference>
<organism evidence="3 4">
    <name type="scientific">Nocardia pulmonis</name>
    <dbReference type="NCBI Taxonomy" id="2951408"/>
    <lineage>
        <taxon>Bacteria</taxon>
        <taxon>Bacillati</taxon>
        <taxon>Actinomycetota</taxon>
        <taxon>Actinomycetes</taxon>
        <taxon>Mycobacteriales</taxon>
        <taxon>Nocardiaceae</taxon>
        <taxon>Nocardia</taxon>
    </lineage>
</organism>
<dbReference type="InterPro" id="IPR018391">
    <property type="entry name" value="PQQ_b-propeller_rpt"/>
</dbReference>
<keyword evidence="4" id="KW-1185">Reference proteome</keyword>
<dbReference type="InterPro" id="IPR011047">
    <property type="entry name" value="Quinoprotein_ADH-like_sf"/>
</dbReference>
<feature type="domain" description="Pyrrolo-quinoline quinone repeat" evidence="2">
    <location>
        <begin position="94"/>
        <end position="263"/>
    </location>
</feature>
<feature type="chain" id="PRO_5040915147" evidence="1">
    <location>
        <begin position="25"/>
        <end position="460"/>
    </location>
</feature>
<evidence type="ECO:0000313" key="4">
    <source>
        <dbReference type="Proteomes" id="UP001139157"/>
    </source>
</evidence>
<dbReference type="RefSeq" id="WP_251911894.1">
    <property type="nucleotide sequence ID" value="NZ_JAMRXG010000005.1"/>
</dbReference>
<keyword evidence="1" id="KW-0732">Signal</keyword>
<evidence type="ECO:0000256" key="1">
    <source>
        <dbReference type="SAM" id="SignalP"/>
    </source>
</evidence>
<comment type="caution">
    <text evidence="3">The sequence shown here is derived from an EMBL/GenBank/DDBJ whole genome shotgun (WGS) entry which is preliminary data.</text>
</comment>
<dbReference type="Pfam" id="PF13360">
    <property type="entry name" value="PQQ_2"/>
    <property type="match status" value="2"/>
</dbReference>
<feature type="signal peptide" evidence="1">
    <location>
        <begin position="1"/>
        <end position="24"/>
    </location>
</feature>
<dbReference type="SUPFAM" id="SSF50998">
    <property type="entry name" value="Quinoprotein alcohol dehydrogenase-like"/>
    <property type="match status" value="1"/>
</dbReference>
<proteinExistence type="predicted"/>
<evidence type="ECO:0000313" key="3">
    <source>
        <dbReference type="EMBL" id="MCM6774331.1"/>
    </source>
</evidence>
<dbReference type="Gene3D" id="2.130.10.10">
    <property type="entry name" value="YVTN repeat-like/Quinoprotein amine dehydrogenase"/>
    <property type="match status" value="1"/>
</dbReference>
<protein>
    <submittedName>
        <fullName evidence="3">PQQ-like beta-propeller repeat protein</fullName>
    </submittedName>
</protein>
<dbReference type="Gene3D" id="2.40.10.480">
    <property type="match status" value="1"/>
</dbReference>
<dbReference type="AlphaFoldDB" id="A0A9X2E9K4"/>